<dbReference type="OrthoDB" id="3240615at2"/>
<evidence type="ECO:0000313" key="5">
    <source>
        <dbReference type="Proteomes" id="UP000228976"/>
    </source>
</evidence>
<dbReference type="SUPFAM" id="SSF49265">
    <property type="entry name" value="Fibronectin type III"/>
    <property type="match status" value="1"/>
</dbReference>
<keyword evidence="2" id="KW-0624">Polysaccharide degradation</keyword>
<keyword evidence="1" id="KW-0378">Hydrolase</keyword>
<dbReference type="Gene3D" id="2.60.40.10">
    <property type="entry name" value="Immunoglobulins"/>
    <property type="match status" value="2"/>
</dbReference>
<accession>A0A261FAG1</accession>
<keyword evidence="5" id="KW-1185">Reference proteome</keyword>
<dbReference type="EMBL" id="MWWU01000002">
    <property type="protein sequence ID" value="OZG56074.1"/>
    <property type="molecule type" value="Genomic_DNA"/>
</dbReference>
<evidence type="ECO:0000313" key="4">
    <source>
        <dbReference type="EMBL" id="OZG56074.1"/>
    </source>
</evidence>
<keyword evidence="2" id="KW-0119">Carbohydrate metabolism</keyword>
<name>A0A261FAG1_9BIFI</name>
<dbReference type="InterPro" id="IPR013783">
    <property type="entry name" value="Ig-like_fold"/>
</dbReference>
<dbReference type="RefSeq" id="WP_148139947.1">
    <property type="nucleotide sequence ID" value="NZ_JACBYZ010000001.1"/>
</dbReference>
<sequence>MGKTLRARLKAYAPSGELLGLLPEPISFDASFEHNDSGTLKVKYSRKAFNGGIFQRSLGEGLTIGLEVSDGGAWREPYNARFVLVSRSRDAQDQSDTLDLNLMTYAWLLKKALLLDTSRLEKEGTNKGKRAFLSANPGSILKTMLTENKERGGVAQYIRLGFDAGVDAAGVKWARVMSLHYDPGVDAYTALSNLAANGVVDWRTEGMTLKLWNADSPSLCHDYSQKVILPLTTQMLESPEEETIEDLASHILVMGDGMDFVQDNPAAPTPWGKWELYSSQGGVSDPATARTLMTQQLDQAARIRGQYTRTVMTVNVDSLPLVDYQAGDWLTAPTVSHGEKVRVQRISVSLSNSGLKVALILNDRLYDAQTRQAKRVQGITGGAVQGGAQGGRPALEQDHRIPIKPRDLQLVSDAYIDAYGYAKGTLTASWQAVERATDDSIIDIEHYEIQYKYAELNDWKFAALTDQTSLQIDDLTIGKLVQVRVRAIPQHSDRKGEWCDPAEITITKDLTPPSTPAAPTVASQLGVVHITSQWLTADGGKLEADTDHLEVGRGLASGQAQVIGSIGRTSPQLTDYQVEEKRTYYYSLRAIDRTGNKSNWSASTPITVGAYTHPERVEQIEQEAKAARTGLEQFQRDVSQTYETKQDALETHASLEQNLDGFKTTVSQTYTSKEDFSNLSDTVEQNNASISEQLQSQIDQTKDEINTFVSENYYSLTDAEQLMAQMQTQFTQTSDDFTFKFNEIQTALGALSGDVNSSITNINKYIRFVDGHIIIGVEGNPFSLDIGNDRISFLQYNSEIAYMSDHQLYIASGVITEHLQIGVFEFRPRSNGNLSLVLANQ</sequence>
<dbReference type="Proteomes" id="UP000228976">
    <property type="component" value="Unassembled WGS sequence"/>
</dbReference>
<evidence type="ECO:0000256" key="2">
    <source>
        <dbReference type="ARBA" id="ARBA00023326"/>
    </source>
</evidence>
<gene>
    <name evidence="4" type="ORF">AEAE_0562</name>
</gene>
<organism evidence="4 5">
    <name type="scientific">Aeriscardovia aeriphila</name>
    <dbReference type="NCBI Taxonomy" id="218139"/>
    <lineage>
        <taxon>Bacteria</taxon>
        <taxon>Bacillati</taxon>
        <taxon>Actinomycetota</taxon>
        <taxon>Actinomycetes</taxon>
        <taxon>Bifidobacteriales</taxon>
        <taxon>Bifidobacteriaceae</taxon>
        <taxon>Aeriscardovia</taxon>
    </lineage>
</organism>
<dbReference type="PANTHER" id="PTHR36251:SF2">
    <property type="entry name" value="GIFSY-2 PROPHAGE HOST SPECIFICITY PROTEIN J, PHAGE LAMBDA"/>
    <property type="match status" value="1"/>
</dbReference>
<dbReference type="GO" id="GO:0016798">
    <property type="term" value="F:hydrolase activity, acting on glycosyl bonds"/>
    <property type="evidence" value="ECO:0007669"/>
    <property type="project" value="UniProtKB-KW"/>
</dbReference>
<comment type="caution">
    <text evidence="4">The sequence shown here is derived from an EMBL/GenBank/DDBJ whole genome shotgun (WGS) entry which is preliminary data.</text>
</comment>
<dbReference type="InterPro" id="IPR053171">
    <property type="entry name" value="Viral_Tip_Attach_Protein"/>
</dbReference>
<dbReference type="CDD" id="cd00063">
    <property type="entry name" value="FN3"/>
    <property type="match status" value="1"/>
</dbReference>
<protein>
    <recommendedName>
        <fullName evidence="3">Fibronectin type-III domain-containing protein</fullName>
    </recommendedName>
</protein>
<dbReference type="PROSITE" id="PS50853">
    <property type="entry name" value="FN3"/>
    <property type="match status" value="1"/>
</dbReference>
<dbReference type="PANTHER" id="PTHR36251">
    <property type="entry name" value="FELS-1 PROPHAGE HOST SPECIFICITY PROTEIN-RELATED"/>
    <property type="match status" value="1"/>
</dbReference>
<dbReference type="InterPro" id="IPR036116">
    <property type="entry name" value="FN3_sf"/>
</dbReference>
<dbReference type="Gene3D" id="1.10.287.1490">
    <property type="match status" value="1"/>
</dbReference>
<evidence type="ECO:0000256" key="1">
    <source>
        <dbReference type="ARBA" id="ARBA00023295"/>
    </source>
</evidence>
<reference evidence="4 5" key="1">
    <citation type="journal article" date="2017" name="BMC Genomics">
        <title>Comparative genomic and phylogenomic analyses of the Bifidobacteriaceae family.</title>
        <authorList>
            <person name="Lugli G.A."/>
            <person name="Milani C."/>
            <person name="Turroni F."/>
            <person name="Duranti S."/>
            <person name="Mancabelli L."/>
            <person name="Mangifesta M."/>
            <person name="Ferrario C."/>
            <person name="Modesto M."/>
            <person name="Mattarelli P."/>
            <person name="Jiri K."/>
            <person name="van Sinderen D."/>
            <person name="Ventura M."/>
        </authorList>
    </citation>
    <scope>NUCLEOTIDE SEQUENCE [LARGE SCALE GENOMIC DNA]</scope>
    <source>
        <strain evidence="4 5">LMG 21773</strain>
    </source>
</reference>
<feature type="domain" description="Fibronectin type-III" evidence="3">
    <location>
        <begin position="404"/>
        <end position="510"/>
    </location>
</feature>
<keyword evidence="1" id="KW-0326">Glycosidase</keyword>
<dbReference type="AlphaFoldDB" id="A0A261FAG1"/>
<evidence type="ECO:0000259" key="3">
    <source>
        <dbReference type="PROSITE" id="PS50853"/>
    </source>
</evidence>
<dbReference type="InterPro" id="IPR003961">
    <property type="entry name" value="FN3_dom"/>
</dbReference>
<proteinExistence type="predicted"/>
<dbReference type="GO" id="GO:0000272">
    <property type="term" value="P:polysaccharide catabolic process"/>
    <property type="evidence" value="ECO:0007669"/>
    <property type="project" value="UniProtKB-KW"/>
</dbReference>